<evidence type="ECO:0000256" key="5">
    <source>
        <dbReference type="ARBA" id="ARBA00023136"/>
    </source>
</evidence>
<reference evidence="7" key="1">
    <citation type="submission" date="2021-03" db="EMBL/GenBank/DDBJ databases">
        <title>The complete genome sequence of Acetobacter sp. TBRC 12339.</title>
        <authorList>
            <person name="Charoenyingcharoen P."/>
            <person name="Yukphan P."/>
        </authorList>
    </citation>
    <scope>NUCLEOTIDE SEQUENCE</scope>
    <source>
        <strain evidence="7">TBRC 12339</strain>
    </source>
</reference>
<evidence type="ECO:0000256" key="6">
    <source>
        <dbReference type="SAM" id="Phobius"/>
    </source>
</evidence>
<dbReference type="Pfam" id="PF03788">
    <property type="entry name" value="LrgA"/>
    <property type="match status" value="1"/>
</dbReference>
<evidence type="ECO:0000256" key="3">
    <source>
        <dbReference type="ARBA" id="ARBA00022692"/>
    </source>
</evidence>
<evidence type="ECO:0000256" key="4">
    <source>
        <dbReference type="ARBA" id="ARBA00022989"/>
    </source>
</evidence>
<dbReference type="PANTHER" id="PTHR33931:SF2">
    <property type="entry name" value="HOLIN-LIKE PROTEIN CIDA"/>
    <property type="match status" value="1"/>
</dbReference>
<evidence type="ECO:0000313" key="7">
    <source>
        <dbReference type="EMBL" id="MBO1326677.1"/>
    </source>
</evidence>
<feature type="transmembrane region" description="Helical" evidence="6">
    <location>
        <begin position="63"/>
        <end position="83"/>
    </location>
</feature>
<comment type="caution">
    <text evidence="7">The sequence shown here is derived from an EMBL/GenBank/DDBJ whole genome shotgun (WGS) entry which is preliminary data.</text>
</comment>
<dbReference type="InterPro" id="IPR005538">
    <property type="entry name" value="LrgA/CidA"/>
</dbReference>
<proteinExistence type="predicted"/>
<name>A0A939HR83_9PROT</name>
<feature type="transmembrane region" description="Helical" evidence="6">
    <location>
        <begin position="89"/>
        <end position="111"/>
    </location>
</feature>
<keyword evidence="2" id="KW-1003">Cell membrane</keyword>
<accession>A0A939HR83</accession>
<feature type="transmembrane region" description="Helical" evidence="6">
    <location>
        <begin position="25"/>
        <end position="42"/>
    </location>
</feature>
<organism evidence="7 8">
    <name type="scientific">Acetobacter garciniae</name>
    <dbReference type="NCBI Taxonomy" id="2817435"/>
    <lineage>
        <taxon>Bacteria</taxon>
        <taxon>Pseudomonadati</taxon>
        <taxon>Pseudomonadota</taxon>
        <taxon>Alphaproteobacteria</taxon>
        <taxon>Acetobacterales</taxon>
        <taxon>Acetobacteraceae</taxon>
        <taxon>Acetobacter</taxon>
    </lineage>
</organism>
<keyword evidence="8" id="KW-1185">Reference proteome</keyword>
<dbReference type="EMBL" id="JAFVMH010000014">
    <property type="protein sequence ID" value="MBO1326677.1"/>
    <property type="molecule type" value="Genomic_DNA"/>
</dbReference>
<evidence type="ECO:0000256" key="2">
    <source>
        <dbReference type="ARBA" id="ARBA00022475"/>
    </source>
</evidence>
<gene>
    <name evidence="7" type="ORF">J2D77_16130</name>
</gene>
<keyword evidence="4 6" id="KW-1133">Transmembrane helix</keyword>
<comment type="subcellular location">
    <subcellularLocation>
        <location evidence="1">Cell membrane</location>
        <topology evidence="1">Multi-pass membrane protein</topology>
    </subcellularLocation>
</comment>
<dbReference type="PANTHER" id="PTHR33931">
    <property type="entry name" value="HOLIN-LIKE PROTEIN CIDA-RELATED"/>
    <property type="match status" value="1"/>
</dbReference>
<keyword evidence="5 6" id="KW-0472">Membrane</keyword>
<dbReference type="RefSeq" id="WP_207847504.1">
    <property type="nucleotide sequence ID" value="NZ_JAFVMH010000014.1"/>
</dbReference>
<dbReference type="GO" id="GO:0005886">
    <property type="term" value="C:plasma membrane"/>
    <property type="evidence" value="ECO:0007669"/>
    <property type="project" value="UniProtKB-SubCell"/>
</dbReference>
<sequence length="144" mass="14928">MPVALLILAGCELLGEVIRAACHLPIPGPVIGMFVLAAALGLRTGLTGQKKTPAPLKPAAETLIANMGLLFVPAGVGIIAQFGLIRHQWLPISAALLGSTVLSLGVTGLVMHKLLLLNHRRLAARAGTIQPHPPADCANRNPLP</sequence>
<dbReference type="AlphaFoldDB" id="A0A939HR83"/>
<evidence type="ECO:0000313" key="8">
    <source>
        <dbReference type="Proteomes" id="UP000664073"/>
    </source>
</evidence>
<dbReference type="Proteomes" id="UP000664073">
    <property type="component" value="Unassembled WGS sequence"/>
</dbReference>
<protein>
    <submittedName>
        <fullName evidence="7">CidA/LrgA family protein</fullName>
    </submittedName>
</protein>
<evidence type="ECO:0000256" key="1">
    <source>
        <dbReference type="ARBA" id="ARBA00004651"/>
    </source>
</evidence>
<keyword evidence="3 6" id="KW-0812">Transmembrane</keyword>